<evidence type="ECO:0000256" key="10">
    <source>
        <dbReference type="RuleBase" id="RU364115"/>
    </source>
</evidence>
<dbReference type="GO" id="GO:0003677">
    <property type="term" value="F:DNA binding"/>
    <property type="evidence" value="ECO:0007669"/>
    <property type="project" value="UniProtKB-KW"/>
</dbReference>
<keyword evidence="7 10" id="KW-0378">Hydrolase</keyword>
<comment type="catalytic activity">
    <reaction evidence="1 10">
        <text>Endonucleolytic cleavage of DNA to give random double-stranded fragments with terminal 5'-phosphates, ATP is simultaneously hydrolyzed.</text>
        <dbReference type="EC" id="3.1.21.3"/>
    </reaction>
</comment>
<dbReference type="Proteomes" id="UP000092612">
    <property type="component" value="Unassembled WGS sequence"/>
</dbReference>
<dbReference type="InterPro" id="IPR027417">
    <property type="entry name" value="P-loop_NTPase"/>
</dbReference>
<dbReference type="CDD" id="cd22332">
    <property type="entry name" value="HsdR_N"/>
    <property type="match status" value="1"/>
</dbReference>
<dbReference type="SMART" id="SM00487">
    <property type="entry name" value="DEXDc"/>
    <property type="match status" value="1"/>
</dbReference>
<dbReference type="InterPro" id="IPR014001">
    <property type="entry name" value="Helicase_ATP-bd"/>
</dbReference>
<dbReference type="KEGG" id="prn:BW723_14585"/>
<evidence type="ECO:0000256" key="4">
    <source>
        <dbReference type="ARBA" id="ARBA00022741"/>
    </source>
</evidence>
<dbReference type="InterPro" id="IPR004473">
    <property type="entry name" value="Restrct_endonuc_typeI_HsdR"/>
</dbReference>
<dbReference type="Pfam" id="PF22679">
    <property type="entry name" value="T1R_D3-like"/>
    <property type="match status" value="1"/>
</dbReference>
<dbReference type="PROSITE" id="PS51192">
    <property type="entry name" value="HELICASE_ATP_BIND_1"/>
    <property type="match status" value="1"/>
</dbReference>
<evidence type="ECO:0000256" key="1">
    <source>
        <dbReference type="ARBA" id="ARBA00000851"/>
    </source>
</evidence>
<comment type="subunit">
    <text evidence="10">The type I restriction/modification system is composed of three polypeptides R, M and S.</text>
</comment>
<dbReference type="InterPro" id="IPR040980">
    <property type="entry name" value="SWI2_SNF2"/>
</dbReference>
<dbReference type="GO" id="GO:0005524">
    <property type="term" value="F:ATP binding"/>
    <property type="evidence" value="ECO:0007669"/>
    <property type="project" value="UniProtKB-KW"/>
</dbReference>
<dbReference type="STRING" id="996801.BW723_14585"/>
<dbReference type="PANTHER" id="PTHR30195:SF15">
    <property type="entry name" value="TYPE I RESTRICTION ENZYME HINDI ENDONUCLEASE SUBUNIT"/>
    <property type="match status" value="1"/>
</dbReference>
<dbReference type="NCBIfam" id="TIGR00348">
    <property type="entry name" value="hsdR"/>
    <property type="match status" value="1"/>
</dbReference>
<comment type="function">
    <text evidence="10">Subunit R is required for both nuclease and ATPase activities, but not for modification.</text>
</comment>
<name>A0A1B8U477_9FLAO</name>
<dbReference type="EMBL" id="LSFL01000012">
    <property type="protein sequence ID" value="OBY66686.1"/>
    <property type="molecule type" value="Genomic_DNA"/>
</dbReference>
<evidence type="ECO:0000256" key="7">
    <source>
        <dbReference type="ARBA" id="ARBA00022801"/>
    </source>
</evidence>
<keyword evidence="5 10" id="KW-0680">Restriction system</keyword>
<reference evidence="13" key="1">
    <citation type="submission" date="2016-02" db="EMBL/GenBank/DDBJ databases">
        <title>Paenibacillus sp. LPB0068, isolated from Crassostrea gigas.</title>
        <authorList>
            <person name="Shin S.-K."/>
            <person name="Yi H."/>
        </authorList>
    </citation>
    <scope>NUCLEOTIDE SEQUENCE [LARGE SCALE GENOMIC DNA]</scope>
    <source>
        <strain evidence="13">KCTC 23969</strain>
    </source>
</reference>
<protein>
    <recommendedName>
        <fullName evidence="10">Type I restriction enzyme endonuclease subunit</fullName>
        <shortName evidence="10">R protein</shortName>
        <ecNumber evidence="10">3.1.21.3</ecNumber>
    </recommendedName>
</protein>
<evidence type="ECO:0000259" key="11">
    <source>
        <dbReference type="PROSITE" id="PS51192"/>
    </source>
</evidence>
<dbReference type="GO" id="GO:0009307">
    <property type="term" value="P:DNA restriction-modification system"/>
    <property type="evidence" value="ECO:0007669"/>
    <property type="project" value="UniProtKB-KW"/>
</dbReference>
<dbReference type="InterPro" id="IPR051268">
    <property type="entry name" value="Type-I_R_enzyme_R_subunit"/>
</dbReference>
<evidence type="ECO:0000256" key="3">
    <source>
        <dbReference type="ARBA" id="ARBA00022722"/>
    </source>
</evidence>
<evidence type="ECO:0000256" key="9">
    <source>
        <dbReference type="ARBA" id="ARBA00023125"/>
    </source>
</evidence>
<keyword evidence="4 10" id="KW-0547">Nucleotide-binding</keyword>
<dbReference type="PANTHER" id="PTHR30195">
    <property type="entry name" value="TYPE I SITE-SPECIFIC DEOXYRIBONUCLEASE PROTEIN SUBUNIT M AND R"/>
    <property type="match status" value="1"/>
</dbReference>
<dbReference type="OrthoDB" id="9758243at2"/>
<dbReference type="Pfam" id="PF04313">
    <property type="entry name" value="HSDR_N"/>
    <property type="match status" value="1"/>
</dbReference>
<dbReference type="SUPFAM" id="SSF52540">
    <property type="entry name" value="P-loop containing nucleoside triphosphate hydrolases"/>
    <property type="match status" value="1"/>
</dbReference>
<keyword evidence="13" id="KW-1185">Reference proteome</keyword>
<dbReference type="InterPro" id="IPR007409">
    <property type="entry name" value="Restrct_endonuc_type1_HsdR_N"/>
</dbReference>
<dbReference type="Gene3D" id="3.90.1570.50">
    <property type="match status" value="1"/>
</dbReference>
<feature type="domain" description="Helicase ATP-binding" evidence="11">
    <location>
        <begin position="303"/>
        <end position="463"/>
    </location>
</feature>
<dbReference type="AlphaFoldDB" id="A0A1B8U477"/>
<comment type="similarity">
    <text evidence="2 10">Belongs to the HsdR family.</text>
</comment>
<evidence type="ECO:0000256" key="8">
    <source>
        <dbReference type="ARBA" id="ARBA00022840"/>
    </source>
</evidence>
<dbReference type="EC" id="3.1.21.3" evidence="10"/>
<evidence type="ECO:0000256" key="6">
    <source>
        <dbReference type="ARBA" id="ARBA00022759"/>
    </source>
</evidence>
<keyword evidence="3" id="KW-0540">Nuclease</keyword>
<accession>A0A1B8U477</accession>
<dbReference type="CDD" id="cd18800">
    <property type="entry name" value="SF2_C_EcoR124I-like"/>
    <property type="match status" value="1"/>
</dbReference>
<sequence length="1020" mass="118544">MGHLSELKGVEKPVTEWLSKMGWSFKSNEDLKTYERPFSKPIIEQILVEKTALINNISEEVAQHAVEMLMQNLNNPIPILGNEAFLDKLVSGVTLSVKDKDIDVLFIDFENIWENDFIVTNQFWVQGYKMVKTDIVLLVNGVPLVPIEAKQRARKGTNWMEGVRQFSTYDQRADKLYMCHCFGVACNGRITKYGVPGASSSYFNEWKNTLLDVSQPNPILEPTNDLCPTYQDKKDGFWNFDVDRLPNGEVLERMKLGIIGLLQPARVLDILKHFLVFEREEGKIVKKVARYQQLRAANKIADRVIKGDLDQGVIWHTQGSGKSLTMLYTAYKLRQSKELKDPTIYIVVDRKDLREQIGGTFDDCEFPNARPVNNIGDLKHIIKTSPSGVFITTVQKFDELGDRQDLRDNVIVLIDEAHRTQYGNYQMELQAVLPNAKRFAFTGTPIPKTHQEFGIVDQEKGKHEYYLDKYSIQDAIDDGATKPIRYTFGPTEWFLDKEKLKEGYEEITAELTEDEKKAVERRVSAWKVFLKHPDRVETLAKDIATDFKEMLEPQGYKAQIVACDKEACVLYYNELMNYFDRSEVAIIFSTGHYEEGEKYELYKDHYKEDKERKKLIKQFKKRITEEEQKMGNNLKIFIVCNMLLTGFDAPIEQTMYLDSPLRDHNLLQAVARTNRPYDDKVTKLSKEFGRIVDYVGVFQNYKEALNYDPEDIGEFEDVESLVKTFPKVLDEAFKPFNNIKLEDSYECTMAIVRKLSEIDHGKFENDFREVIQLWESISPHPALRESKIKYLWLNEIYEIYLEEFKRLDFDAEIYAAKTRKLIQETSKLLNFKGHLPEISIDSDYLNKLKEIKLDPSDKAEKIIRDIETVIRKNEVNSAVYVEFQNRLDDLIKQKQEESLAIEEILNQLGGLYSELDDIASLPERMGFPDKGSFEFFTIIKNNSGESFNEELVREFSFEAAEKIKAKIYNGWQEVPREFDRLKYEILLLSVNPKFEELKIDGNDELMEQIMKAVLQNYKLS</sequence>
<gene>
    <name evidence="12" type="ORF">LPB301_05655</name>
</gene>
<keyword evidence="6" id="KW-0255">Endonuclease</keyword>
<evidence type="ECO:0000256" key="2">
    <source>
        <dbReference type="ARBA" id="ARBA00008598"/>
    </source>
</evidence>
<evidence type="ECO:0000256" key="5">
    <source>
        <dbReference type="ARBA" id="ARBA00022747"/>
    </source>
</evidence>
<organism evidence="12 13">
    <name type="scientific">Polaribacter reichenbachii</name>
    <dbReference type="NCBI Taxonomy" id="996801"/>
    <lineage>
        <taxon>Bacteria</taxon>
        <taxon>Pseudomonadati</taxon>
        <taxon>Bacteroidota</taxon>
        <taxon>Flavobacteriia</taxon>
        <taxon>Flavobacteriales</taxon>
        <taxon>Flavobacteriaceae</taxon>
    </lineage>
</organism>
<proteinExistence type="inferred from homology"/>
<comment type="caution">
    <text evidence="12">The sequence shown here is derived from an EMBL/GenBank/DDBJ whole genome shotgun (WGS) entry which is preliminary data.</text>
</comment>
<dbReference type="Pfam" id="PF18766">
    <property type="entry name" value="SWI2_SNF2"/>
    <property type="match status" value="1"/>
</dbReference>
<evidence type="ECO:0000313" key="12">
    <source>
        <dbReference type="EMBL" id="OBY66686.1"/>
    </source>
</evidence>
<dbReference type="GO" id="GO:0009035">
    <property type="term" value="F:type I site-specific deoxyribonuclease activity"/>
    <property type="evidence" value="ECO:0007669"/>
    <property type="project" value="UniProtKB-EC"/>
</dbReference>
<dbReference type="Gene3D" id="3.40.50.300">
    <property type="entry name" value="P-loop containing nucleotide triphosphate hydrolases"/>
    <property type="match status" value="2"/>
</dbReference>
<dbReference type="RefSeq" id="WP_068358877.1">
    <property type="nucleotide sequence ID" value="NZ_CP019337.1"/>
</dbReference>
<dbReference type="InterPro" id="IPR055180">
    <property type="entry name" value="HsdR_RecA-like_helicase_dom_2"/>
</dbReference>
<keyword evidence="8 10" id="KW-0067">ATP-binding</keyword>
<evidence type="ECO:0000313" key="13">
    <source>
        <dbReference type="Proteomes" id="UP000092612"/>
    </source>
</evidence>
<keyword evidence="9 10" id="KW-0238">DNA-binding</keyword>